<dbReference type="Proteomes" id="UP001448207">
    <property type="component" value="Unassembled WGS sequence"/>
</dbReference>
<sequence length="233" mass="27333">MKFYPAVSASSAFPKDGMKDKDEVVDVMKTYAIENNFVLVTARSQIPILHLKCAKGGTYRGRRDGGENVKRSTETRRVGCPYLLRFSFRKKDQKYYLLRSLHEKEEYHNHPLSPKELSALHEGRMAKLTKEDITLTERLFKENAKTMKIQDLLNDERAPGNKLTTHDINNWRYSFDQRSDIRRSTTPDTNQDHRHKIKKEANIEGEIGIQQQRQKQQQQQQRKEEDLIGKEKE</sequence>
<feature type="compositionally biased region" description="Basic and acidic residues" evidence="1">
    <location>
        <begin position="221"/>
        <end position="233"/>
    </location>
</feature>
<evidence type="ECO:0000256" key="1">
    <source>
        <dbReference type="SAM" id="MobiDB-lite"/>
    </source>
</evidence>
<keyword evidence="3" id="KW-1185">Reference proteome</keyword>
<dbReference type="EMBL" id="JBCLYO010000016">
    <property type="protein sequence ID" value="KAL0081905.1"/>
    <property type="molecule type" value="Genomic_DNA"/>
</dbReference>
<protein>
    <recommendedName>
        <fullName evidence="4">FAR1 domain-containing protein</fullName>
    </recommendedName>
</protein>
<evidence type="ECO:0000313" key="2">
    <source>
        <dbReference type="EMBL" id="KAL0081905.1"/>
    </source>
</evidence>
<gene>
    <name evidence="2" type="ORF">J3Q64DRAFT_1823455</name>
</gene>
<organism evidence="2 3">
    <name type="scientific">Phycomyces blakesleeanus</name>
    <dbReference type="NCBI Taxonomy" id="4837"/>
    <lineage>
        <taxon>Eukaryota</taxon>
        <taxon>Fungi</taxon>
        <taxon>Fungi incertae sedis</taxon>
        <taxon>Mucoromycota</taxon>
        <taxon>Mucoromycotina</taxon>
        <taxon>Mucoromycetes</taxon>
        <taxon>Mucorales</taxon>
        <taxon>Phycomycetaceae</taxon>
        <taxon>Phycomyces</taxon>
    </lineage>
</organism>
<evidence type="ECO:0008006" key="4">
    <source>
        <dbReference type="Google" id="ProtNLM"/>
    </source>
</evidence>
<feature type="compositionally biased region" description="Low complexity" evidence="1">
    <location>
        <begin position="210"/>
        <end position="220"/>
    </location>
</feature>
<reference evidence="2 3" key="1">
    <citation type="submission" date="2024-04" db="EMBL/GenBank/DDBJ databases">
        <title>Symmetric and asymmetric DNA N6-adenine methylation regulates different biological responses in Mucorales.</title>
        <authorList>
            <consortium name="Lawrence Berkeley National Laboratory"/>
            <person name="Lax C."/>
            <person name="Mondo S.J."/>
            <person name="Osorio-Concepcion M."/>
            <person name="Muszewska A."/>
            <person name="Corrochano-Luque M."/>
            <person name="Gutierrez G."/>
            <person name="Riley R."/>
            <person name="Lipzen A."/>
            <person name="Guo J."/>
            <person name="Hundley H."/>
            <person name="Amirebrahimi M."/>
            <person name="Ng V."/>
            <person name="Lorenzo-Gutierrez D."/>
            <person name="Binder U."/>
            <person name="Yang J."/>
            <person name="Song Y."/>
            <person name="Canovas D."/>
            <person name="Navarro E."/>
            <person name="Freitag M."/>
            <person name="Gabaldon T."/>
            <person name="Grigoriev I.V."/>
            <person name="Corrochano L.M."/>
            <person name="Nicolas F.E."/>
            <person name="Garre V."/>
        </authorList>
    </citation>
    <scope>NUCLEOTIDE SEQUENCE [LARGE SCALE GENOMIC DNA]</scope>
    <source>
        <strain evidence="2 3">L51</strain>
    </source>
</reference>
<name>A0ABR3AU12_PHYBL</name>
<proteinExistence type="predicted"/>
<evidence type="ECO:0000313" key="3">
    <source>
        <dbReference type="Proteomes" id="UP001448207"/>
    </source>
</evidence>
<accession>A0ABR3AU12</accession>
<comment type="caution">
    <text evidence="2">The sequence shown here is derived from an EMBL/GenBank/DDBJ whole genome shotgun (WGS) entry which is preliminary data.</text>
</comment>
<feature type="region of interest" description="Disordered" evidence="1">
    <location>
        <begin position="208"/>
        <end position="233"/>
    </location>
</feature>